<dbReference type="NCBIfam" id="TIGR00244">
    <property type="entry name" value="transcriptional regulator NrdR"/>
    <property type="match status" value="1"/>
</dbReference>
<protein>
    <recommendedName>
        <fullName evidence="7">ATP-cone domain-containing protein</fullName>
    </recommendedName>
</protein>
<evidence type="ECO:0000313" key="8">
    <source>
        <dbReference type="EMBL" id="GAG65785.1"/>
    </source>
</evidence>
<keyword evidence="2" id="KW-0547">Nucleotide-binding</keyword>
<dbReference type="GO" id="GO:0003677">
    <property type="term" value="F:DNA binding"/>
    <property type="evidence" value="ECO:0007669"/>
    <property type="project" value="UniProtKB-KW"/>
</dbReference>
<dbReference type="PROSITE" id="PS51161">
    <property type="entry name" value="ATP_CONE"/>
    <property type="match status" value="1"/>
</dbReference>
<gene>
    <name evidence="8" type="ORF">S01H4_00911</name>
</gene>
<dbReference type="GO" id="GO:0005524">
    <property type="term" value="F:ATP binding"/>
    <property type="evidence" value="ECO:0007669"/>
    <property type="project" value="UniProtKB-KW"/>
</dbReference>
<keyword evidence="6" id="KW-0804">Transcription</keyword>
<dbReference type="EMBL" id="BART01000146">
    <property type="protein sequence ID" value="GAG65785.1"/>
    <property type="molecule type" value="Genomic_DNA"/>
</dbReference>
<feature type="domain" description="ATP-cone" evidence="7">
    <location>
        <begin position="49"/>
        <end position="139"/>
    </location>
</feature>
<dbReference type="PANTHER" id="PTHR30455">
    <property type="entry name" value="TRANSCRIPTIONAL REPRESSOR NRDR"/>
    <property type="match status" value="1"/>
</dbReference>
<dbReference type="InterPro" id="IPR003796">
    <property type="entry name" value="RNR_NrdR-like"/>
</dbReference>
<dbReference type="AlphaFoldDB" id="X0Z8V4"/>
<evidence type="ECO:0000256" key="4">
    <source>
        <dbReference type="ARBA" id="ARBA00023015"/>
    </source>
</evidence>
<accession>X0Z8V4</accession>
<evidence type="ECO:0000256" key="1">
    <source>
        <dbReference type="ARBA" id="ARBA00022491"/>
    </source>
</evidence>
<keyword evidence="4" id="KW-0805">Transcription regulation</keyword>
<dbReference type="HAMAP" id="MF_00440">
    <property type="entry name" value="NrdR"/>
    <property type="match status" value="1"/>
</dbReference>
<dbReference type="GO" id="GO:0045892">
    <property type="term" value="P:negative regulation of DNA-templated transcription"/>
    <property type="evidence" value="ECO:0007669"/>
    <property type="project" value="InterPro"/>
</dbReference>
<keyword evidence="1" id="KW-0678">Repressor</keyword>
<dbReference type="PANTHER" id="PTHR30455:SF2">
    <property type="entry name" value="TRANSCRIPTIONAL REPRESSOR NRDR"/>
    <property type="match status" value="1"/>
</dbReference>
<evidence type="ECO:0000256" key="5">
    <source>
        <dbReference type="ARBA" id="ARBA00023125"/>
    </source>
</evidence>
<dbReference type="Pfam" id="PF03477">
    <property type="entry name" value="ATP-cone"/>
    <property type="match status" value="1"/>
</dbReference>
<keyword evidence="3" id="KW-0067">ATP-binding</keyword>
<proteinExistence type="inferred from homology"/>
<reference evidence="8" key="1">
    <citation type="journal article" date="2014" name="Front. Microbiol.">
        <title>High frequency of phylogenetically diverse reductive dehalogenase-homologous genes in deep subseafloor sedimentary metagenomes.</title>
        <authorList>
            <person name="Kawai M."/>
            <person name="Futagami T."/>
            <person name="Toyoda A."/>
            <person name="Takaki Y."/>
            <person name="Nishi S."/>
            <person name="Hori S."/>
            <person name="Arai W."/>
            <person name="Tsubouchi T."/>
            <person name="Morono Y."/>
            <person name="Uchiyama I."/>
            <person name="Ito T."/>
            <person name="Fujiyama A."/>
            <person name="Inagaki F."/>
            <person name="Takami H."/>
        </authorList>
    </citation>
    <scope>NUCLEOTIDE SEQUENCE</scope>
    <source>
        <strain evidence="8">Expedition CK06-06</strain>
    </source>
</reference>
<keyword evidence="5" id="KW-0238">DNA-binding</keyword>
<dbReference type="InterPro" id="IPR005144">
    <property type="entry name" value="ATP-cone_dom"/>
</dbReference>
<dbReference type="GO" id="GO:0008270">
    <property type="term" value="F:zinc ion binding"/>
    <property type="evidence" value="ECO:0007669"/>
    <property type="project" value="InterPro"/>
</dbReference>
<dbReference type="InterPro" id="IPR055173">
    <property type="entry name" value="NrdR-like_N"/>
</dbReference>
<name>X0Z8V4_9ZZZZ</name>
<organism evidence="8">
    <name type="scientific">marine sediment metagenome</name>
    <dbReference type="NCBI Taxonomy" id="412755"/>
    <lineage>
        <taxon>unclassified sequences</taxon>
        <taxon>metagenomes</taxon>
        <taxon>ecological metagenomes</taxon>
    </lineage>
</organism>
<evidence type="ECO:0000256" key="2">
    <source>
        <dbReference type="ARBA" id="ARBA00022741"/>
    </source>
</evidence>
<comment type="caution">
    <text evidence="8">The sequence shown here is derived from an EMBL/GenBank/DDBJ whole genome shotgun (WGS) entry which is preliminary data.</text>
</comment>
<dbReference type="Pfam" id="PF22811">
    <property type="entry name" value="Zn_ribbon_NrdR"/>
    <property type="match status" value="1"/>
</dbReference>
<sequence length="151" mass="17717">MKCPYCSNPDTRVIDSRLTDSNDSVRRRRMCQKCGKRFTTYERLENQPIAVIKKDNTRQPFDRNKILSGLIRACIKRNISTEVLNKIVDDIENEISNMPSNEIQSKEIGNLVLKRLKNLDKVAYIRFASVYKQFDSIKQFTRELSELQKLK</sequence>
<evidence type="ECO:0000256" key="6">
    <source>
        <dbReference type="ARBA" id="ARBA00023163"/>
    </source>
</evidence>
<evidence type="ECO:0000259" key="7">
    <source>
        <dbReference type="PROSITE" id="PS51161"/>
    </source>
</evidence>
<evidence type="ECO:0000256" key="3">
    <source>
        <dbReference type="ARBA" id="ARBA00022840"/>
    </source>
</evidence>